<dbReference type="InterPro" id="IPR013783">
    <property type="entry name" value="Ig-like_fold"/>
</dbReference>
<evidence type="ECO:0000256" key="1">
    <source>
        <dbReference type="SAM" id="SignalP"/>
    </source>
</evidence>
<reference evidence="4 5" key="1">
    <citation type="submission" date="2019-08" db="EMBL/GenBank/DDBJ databases">
        <title>Aureimonas fodiniaquatilis sp. nov., isolated from a coal mine wastewater.</title>
        <authorList>
            <person name="Kim W."/>
        </authorList>
    </citation>
    <scope>NUCLEOTIDE SEQUENCE [LARGE SCALE GENOMIC DNA]</scope>
    <source>
        <strain evidence="4 5">CAU 1482</strain>
    </source>
</reference>
<evidence type="ECO:0000313" key="5">
    <source>
        <dbReference type="Proteomes" id="UP000324738"/>
    </source>
</evidence>
<dbReference type="OrthoDB" id="8538315at2"/>
<keyword evidence="5" id="KW-1185">Reference proteome</keyword>
<dbReference type="Gene3D" id="2.60.40.2470">
    <property type="entry name" value="SoxY domain"/>
    <property type="match status" value="1"/>
</dbReference>
<dbReference type="InterPro" id="IPR014880">
    <property type="entry name" value="SoxZ_dom"/>
</dbReference>
<keyword evidence="1" id="KW-0732">Signal</keyword>
<organism evidence="4 5">
    <name type="scientific">Aureimonas fodinaquatilis</name>
    <dbReference type="NCBI Taxonomy" id="2565783"/>
    <lineage>
        <taxon>Bacteria</taxon>
        <taxon>Pseudomonadati</taxon>
        <taxon>Pseudomonadota</taxon>
        <taxon>Alphaproteobacteria</taxon>
        <taxon>Hyphomicrobiales</taxon>
        <taxon>Aurantimonadaceae</taxon>
        <taxon>Aureimonas</taxon>
    </lineage>
</organism>
<comment type="caution">
    <text evidence="4">The sequence shown here is derived from an EMBL/GenBank/DDBJ whole genome shotgun (WGS) entry which is preliminary data.</text>
</comment>
<accession>A0A5B0DRN2</accession>
<sequence>MRVPLKLTLIFCACAMAFAGPALAQAPSTESWMQLKSDLFGEKSVREETNILTLEAPDRAPDPAMVPVRISLDADTRFRTLTLIVDENPAPVAATFTLDNNARITTIETRLRVNAYSNIRVVGEDENGQLYMASHYVKASGGCAAPAARNPAESTAQLGQMRLRRFLETGMTDRHVAQLMIRHPNNSGLQRDQISHLYIPAHFVSELNIEFENHPFLSMEGGISISEDPNFRFTYDGPAGEFKVYARDTDGRSFSQVFAPDQT</sequence>
<evidence type="ECO:0000313" key="4">
    <source>
        <dbReference type="EMBL" id="KAA0968662.1"/>
    </source>
</evidence>
<feature type="domain" description="Sulphur oxidation protein SoxZ" evidence="2">
    <location>
        <begin position="176"/>
        <end position="257"/>
    </location>
</feature>
<protein>
    <submittedName>
        <fullName evidence="4">Quinoprotein dehydrogenase-associated SoxYZ-like carrier</fullName>
    </submittedName>
</protein>
<dbReference type="InterPro" id="IPR038162">
    <property type="entry name" value="SoxY_sf"/>
</dbReference>
<evidence type="ECO:0000259" key="3">
    <source>
        <dbReference type="Pfam" id="PF13501"/>
    </source>
</evidence>
<feature type="chain" id="PRO_5022763256" evidence="1">
    <location>
        <begin position="25"/>
        <end position="263"/>
    </location>
</feature>
<dbReference type="Gene3D" id="2.60.40.10">
    <property type="entry name" value="Immunoglobulins"/>
    <property type="match status" value="1"/>
</dbReference>
<dbReference type="InterPro" id="IPR030831">
    <property type="entry name" value="Fuse-rel_SoxYZ"/>
</dbReference>
<gene>
    <name evidence="4" type="ORF">FPY71_17110</name>
</gene>
<dbReference type="NCBIfam" id="TIGR04557">
    <property type="entry name" value="fuse_rel_SoxYZ"/>
    <property type="match status" value="1"/>
</dbReference>
<dbReference type="AlphaFoldDB" id="A0A5B0DRN2"/>
<proteinExistence type="predicted"/>
<dbReference type="Pfam" id="PF13501">
    <property type="entry name" value="SoxY"/>
    <property type="match status" value="1"/>
</dbReference>
<feature type="domain" description="Ig-like SoxY" evidence="3">
    <location>
        <begin position="37"/>
        <end position="143"/>
    </location>
</feature>
<feature type="signal peptide" evidence="1">
    <location>
        <begin position="1"/>
        <end position="24"/>
    </location>
</feature>
<dbReference type="InterPro" id="IPR032711">
    <property type="entry name" value="SoxY"/>
</dbReference>
<dbReference type="InterPro" id="IPR014756">
    <property type="entry name" value="Ig_E-set"/>
</dbReference>
<dbReference type="SUPFAM" id="SSF81296">
    <property type="entry name" value="E set domains"/>
    <property type="match status" value="1"/>
</dbReference>
<dbReference type="EMBL" id="VTWH01000005">
    <property type="protein sequence ID" value="KAA0968662.1"/>
    <property type="molecule type" value="Genomic_DNA"/>
</dbReference>
<name>A0A5B0DRN2_9HYPH</name>
<evidence type="ECO:0000259" key="2">
    <source>
        <dbReference type="Pfam" id="PF08770"/>
    </source>
</evidence>
<dbReference type="Pfam" id="PF08770">
    <property type="entry name" value="SoxZ"/>
    <property type="match status" value="1"/>
</dbReference>
<dbReference type="Proteomes" id="UP000324738">
    <property type="component" value="Unassembled WGS sequence"/>
</dbReference>